<reference evidence="2 3" key="1">
    <citation type="submission" date="2018-01" db="EMBL/GenBank/DDBJ databases">
        <authorList>
            <person name="Gaut B.S."/>
            <person name="Morton B.R."/>
            <person name="Clegg M.T."/>
            <person name="Duvall M.R."/>
        </authorList>
    </citation>
    <scope>NUCLEOTIDE SEQUENCE [LARGE SCALE GENOMIC DNA]</scope>
    <source>
        <strain evidence="2">GP69</strain>
    </source>
</reference>
<dbReference type="InterPro" id="IPR029044">
    <property type="entry name" value="Nucleotide-diphossugar_trans"/>
</dbReference>
<dbReference type="SUPFAM" id="SSF53448">
    <property type="entry name" value="Nucleotide-diphospho-sugar transferases"/>
    <property type="match status" value="1"/>
</dbReference>
<dbReference type="OrthoDB" id="9807674at2"/>
<gene>
    <name evidence="2" type="primary">epsJ_3</name>
    <name evidence="2" type="ORF">AMURIS_01067</name>
</gene>
<dbReference type="InterPro" id="IPR001173">
    <property type="entry name" value="Glyco_trans_2-like"/>
</dbReference>
<dbReference type="GO" id="GO:0016758">
    <property type="term" value="F:hexosyltransferase activity"/>
    <property type="evidence" value="ECO:0007669"/>
    <property type="project" value="UniProtKB-ARBA"/>
</dbReference>
<organism evidence="2 3">
    <name type="scientific">Acetatifactor muris</name>
    <dbReference type="NCBI Taxonomy" id="879566"/>
    <lineage>
        <taxon>Bacteria</taxon>
        <taxon>Bacillati</taxon>
        <taxon>Bacillota</taxon>
        <taxon>Clostridia</taxon>
        <taxon>Lachnospirales</taxon>
        <taxon>Lachnospiraceae</taxon>
        <taxon>Acetatifactor</taxon>
    </lineage>
</organism>
<proteinExistence type="predicted"/>
<dbReference type="EC" id="2.4.-.-" evidence="2"/>
<keyword evidence="3" id="KW-1185">Reference proteome</keyword>
<name>A0A2K4ZD43_9FIRM</name>
<accession>A0A2K4ZD43</accession>
<dbReference type="AlphaFoldDB" id="A0A2K4ZD43"/>
<keyword evidence="2" id="KW-0328">Glycosyltransferase</keyword>
<protein>
    <submittedName>
        <fullName evidence="2">Putative glycosyltransferase EpsJ</fullName>
        <ecNumber evidence="2">2.4.-.-</ecNumber>
    </submittedName>
</protein>
<evidence type="ECO:0000313" key="3">
    <source>
        <dbReference type="Proteomes" id="UP000236311"/>
    </source>
</evidence>
<dbReference type="PANTHER" id="PTHR22916:SF3">
    <property type="entry name" value="UDP-GLCNAC:BETAGAL BETA-1,3-N-ACETYLGLUCOSAMINYLTRANSFERASE-LIKE PROTEIN 1"/>
    <property type="match status" value="1"/>
</dbReference>
<evidence type="ECO:0000313" key="2">
    <source>
        <dbReference type="EMBL" id="SOY28360.1"/>
    </source>
</evidence>
<keyword evidence="2" id="KW-0808">Transferase</keyword>
<feature type="domain" description="Glycosyltransferase 2-like" evidence="1">
    <location>
        <begin position="21"/>
        <end position="188"/>
    </location>
</feature>
<dbReference type="Pfam" id="PF00535">
    <property type="entry name" value="Glycos_transf_2"/>
    <property type="match status" value="1"/>
</dbReference>
<dbReference type="EMBL" id="OFSM01000004">
    <property type="protein sequence ID" value="SOY28360.1"/>
    <property type="molecule type" value="Genomic_DNA"/>
</dbReference>
<dbReference type="CDD" id="cd00761">
    <property type="entry name" value="Glyco_tranf_GTA_type"/>
    <property type="match status" value="1"/>
</dbReference>
<dbReference type="Proteomes" id="UP000236311">
    <property type="component" value="Unassembled WGS sequence"/>
</dbReference>
<dbReference type="PANTHER" id="PTHR22916">
    <property type="entry name" value="GLYCOSYLTRANSFERASE"/>
    <property type="match status" value="1"/>
</dbReference>
<evidence type="ECO:0000259" key="1">
    <source>
        <dbReference type="Pfam" id="PF00535"/>
    </source>
</evidence>
<dbReference type="Gene3D" id="3.90.550.10">
    <property type="entry name" value="Spore Coat Polysaccharide Biosynthesis Protein SpsA, Chain A"/>
    <property type="match status" value="1"/>
</dbReference>
<sequence length="354" mass="41993">MFFEMTFDIKGAFMEKNIKVSIVIPVYNVEKYLGRCLDSLLSQSLEEIEIIAVDDISTDNSYALLKQYEARNPEKIRAFRLSEKGRQGAARNLGIREAKGEYIGFVDSDDYVEKDMYDTLYHLASDLKVDMVYGGFYEDFGEFKEIVPNRSDLGGESSKIEISVENREDFISDMRSFCSCLFRAELLNEESIYFPERLAYEDNYFGVVVKYFVKSFAYTNKPLYCYNKRNAESTTSVRNSTHHLDRMKTADMALDFFKGKDDYDQIRDAVEYIYLEHYYIHTVSTIIFYYDEINYELIQRVRDKFLQEFPEYKSNRFYVQKFGRLKRIIFQVNEWSPRIYANIYRLFRKFSGRG</sequence>